<dbReference type="InterPro" id="IPR014729">
    <property type="entry name" value="Rossmann-like_a/b/a_fold"/>
</dbReference>
<dbReference type="OMA" id="YDVQTDI"/>
<dbReference type="Proteomes" id="UP000017246">
    <property type="component" value="Unassembled WGS sequence"/>
</dbReference>
<dbReference type="PRINTS" id="PR01438">
    <property type="entry name" value="UNVRSLSTRESS"/>
</dbReference>
<dbReference type="AlphaFoldDB" id="A0A068Y9A3"/>
<feature type="domain" description="UspA" evidence="1">
    <location>
        <begin position="6"/>
        <end position="152"/>
    </location>
</feature>
<dbReference type="OrthoDB" id="843225at2759"/>
<organism evidence="2 3">
    <name type="scientific">Echinococcus multilocularis</name>
    <name type="common">Fox tapeworm</name>
    <dbReference type="NCBI Taxonomy" id="6211"/>
    <lineage>
        <taxon>Eukaryota</taxon>
        <taxon>Metazoa</taxon>
        <taxon>Spiralia</taxon>
        <taxon>Lophotrochozoa</taxon>
        <taxon>Platyhelminthes</taxon>
        <taxon>Cestoda</taxon>
        <taxon>Eucestoda</taxon>
        <taxon>Cyclophyllidea</taxon>
        <taxon>Taeniidae</taxon>
        <taxon>Echinococcus</taxon>
    </lineage>
</organism>
<dbReference type="InterPro" id="IPR006016">
    <property type="entry name" value="UspA"/>
</dbReference>
<dbReference type="PANTHER" id="PTHR46989">
    <property type="entry name" value="USP DOMAIN-CONTAINING PROTEIN"/>
    <property type="match status" value="1"/>
</dbReference>
<proteinExistence type="predicted"/>
<keyword evidence="3" id="KW-1185">Reference proteome</keyword>
<accession>A0A068Y9A3</accession>
<dbReference type="SUPFAM" id="SSF52402">
    <property type="entry name" value="Adenine nucleotide alpha hydrolases-like"/>
    <property type="match status" value="1"/>
</dbReference>
<reference evidence="2" key="2">
    <citation type="submission" date="2015-11" db="EMBL/GenBank/DDBJ databases">
        <authorList>
            <person name="Zhang Y."/>
            <person name="Guo Z."/>
        </authorList>
    </citation>
    <scope>NUCLEOTIDE SEQUENCE</scope>
</reference>
<dbReference type="Pfam" id="PF00582">
    <property type="entry name" value="Usp"/>
    <property type="match status" value="1"/>
</dbReference>
<evidence type="ECO:0000313" key="2">
    <source>
        <dbReference type="EMBL" id="CDS41371.1"/>
    </source>
</evidence>
<dbReference type="STRING" id="6211.A0A068Y9A3"/>
<sequence>MAVKGRKIGIPVDGSDNSKKAIYWYLDNVAGKNDYVVFIHVQEILDLPIFHIKSGLSVPSDQWMKAINERIQLDEKISTEVVGMCRTKKIPCDYVTVSDKRPGEGIISMVNDLEIQLIVMGSRGLSTIRRTILGSVSDYVLHHSQVPICIVPPEYTPASPTCP</sequence>
<evidence type="ECO:0000259" key="1">
    <source>
        <dbReference type="Pfam" id="PF00582"/>
    </source>
</evidence>
<reference evidence="2" key="1">
    <citation type="journal article" date="2013" name="Nature">
        <title>The genomes of four tapeworm species reveal adaptations to parasitism.</title>
        <authorList>
            <person name="Tsai I.J."/>
            <person name="Zarowiecki M."/>
            <person name="Holroyd N."/>
            <person name="Garciarrubio A."/>
            <person name="Sanchez-Flores A."/>
            <person name="Brooks K.L."/>
            <person name="Tracey A."/>
            <person name="Bobes R.J."/>
            <person name="Fragoso G."/>
            <person name="Sciutto E."/>
            <person name="Aslett M."/>
            <person name="Beasley H."/>
            <person name="Bennett H.M."/>
            <person name="Cai J."/>
            <person name="Camicia F."/>
            <person name="Clark R."/>
            <person name="Cucher M."/>
            <person name="De Silva N."/>
            <person name="Day T.A."/>
            <person name="Deplazes P."/>
            <person name="Estrada K."/>
            <person name="Fernandez C."/>
            <person name="Holland P.W."/>
            <person name="Hou J."/>
            <person name="Hu S."/>
            <person name="Huckvale T."/>
            <person name="Hung S.S."/>
            <person name="Kamenetzky L."/>
            <person name="Keane J.A."/>
            <person name="Kiss F."/>
            <person name="Koziol U."/>
            <person name="Lambert O."/>
            <person name="Liu K."/>
            <person name="Luo X."/>
            <person name="Luo Y."/>
            <person name="Macchiaroli N."/>
            <person name="Nichol S."/>
            <person name="Paps J."/>
            <person name="Parkinson J."/>
            <person name="Pouchkina-Stantcheva N."/>
            <person name="Riddiford N."/>
            <person name="Rosenzvit M."/>
            <person name="Salinas G."/>
            <person name="Wasmuth J.D."/>
            <person name="Zamanian M."/>
            <person name="Zheng Y."/>
            <person name="Cai X."/>
            <person name="Soberon X."/>
            <person name="Olson P.D."/>
            <person name="Laclette J.P."/>
            <person name="Brehm K."/>
            <person name="Berriman M."/>
            <person name="Garciarrubio A."/>
            <person name="Bobes R.J."/>
            <person name="Fragoso G."/>
            <person name="Sanchez-Flores A."/>
            <person name="Estrada K."/>
            <person name="Cevallos M.A."/>
            <person name="Morett E."/>
            <person name="Gonzalez V."/>
            <person name="Portillo T."/>
            <person name="Ochoa-Leyva A."/>
            <person name="Jose M.V."/>
            <person name="Sciutto E."/>
            <person name="Landa A."/>
            <person name="Jimenez L."/>
            <person name="Valdes V."/>
            <person name="Carrero J.C."/>
            <person name="Larralde C."/>
            <person name="Morales-Montor J."/>
            <person name="Limon-Lason J."/>
            <person name="Soberon X."/>
            <person name="Laclette J.P."/>
        </authorList>
    </citation>
    <scope>NUCLEOTIDE SEQUENCE [LARGE SCALE GENOMIC DNA]</scope>
</reference>
<dbReference type="CDD" id="cd23659">
    <property type="entry name" value="USP_At3g01520-like"/>
    <property type="match status" value="1"/>
</dbReference>
<dbReference type="PANTHER" id="PTHR46989:SF3">
    <property type="entry name" value="USPA DOMAIN-CONTAINING PROTEIN"/>
    <property type="match status" value="1"/>
</dbReference>
<dbReference type="EMBL" id="LN902841">
    <property type="protein sequence ID" value="CDS41371.1"/>
    <property type="molecule type" value="Genomic_DNA"/>
</dbReference>
<name>A0A068Y9A3_ECHMU</name>
<dbReference type="InterPro" id="IPR006015">
    <property type="entry name" value="Universal_stress_UspA"/>
</dbReference>
<gene>
    <name evidence="2" type="ORF">EmuJ_000901800</name>
</gene>
<evidence type="ECO:0000313" key="3">
    <source>
        <dbReference type="Proteomes" id="UP000017246"/>
    </source>
</evidence>
<dbReference type="Gene3D" id="3.40.50.620">
    <property type="entry name" value="HUPs"/>
    <property type="match status" value="1"/>
</dbReference>
<dbReference type="eggNOG" id="ENOG502RXWD">
    <property type="taxonomic scope" value="Eukaryota"/>
</dbReference>
<protein>
    <submittedName>
        <fullName evidence="2">Universal stress protein in QAH:OAS</fullName>
    </submittedName>
</protein>